<dbReference type="HOGENOM" id="CLU_1409589_0_0_1"/>
<protein>
    <submittedName>
        <fullName evidence="1">Uncharacterized protein</fullName>
    </submittedName>
</protein>
<name>F8NFP8_SERL9</name>
<dbReference type="EMBL" id="GL945428">
    <property type="protein sequence ID" value="EGO30888.1"/>
    <property type="molecule type" value="Genomic_DNA"/>
</dbReference>
<dbReference type="GeneID" id="18812522"/>
<reference evidence="2" key="1">
    <citation type="journal article" date="2011" name="Science">
        <title>The plant cell wall-decomposing machinery underlies the functional diversity of forest fungi.</title>
        <authorList>
            <person name="Eastwood D.C."/>
            <person name="Floudas D."/>
            <person name="Binder M."/>
            <person name="Majcherczyk A."/>
            <person name="Schneider P."/>
            <person name="Aerts A."/>
            <person name="Asiegbu F.O."/>
            <person name="Baker S.E."/>
            <person name="Barry K."/>
            <person name="Bendiksby M."/>
            <person name="Blumentritt M."/>
            <person name="Coutinho P.M."/>
            <person name="Cullen D."/>
            <person name="de Vries R.P."/>
            <person name="Gathman A."/>
            <person name="Goodell B."/>
            <person name="Henrissat B."/>
            <person name="Ihrmark K."/>
            <person name="Kauserud H."/>
            <person name="Kohler A."/>
            <person name="LaButti K."/>
            <person name="Lapidus A."/>
            <person name="Lavin J.L."/>
            <person name="Lee Y.-H."/>
            <person name="Lindquist E."/>
            <person name="Lilly W."/>
            <person name="Lucas S."/>
            <person name="Morin E."/>
            <person name="Murat C."/>
            <person name="Oguiza J.A."/>
            <person name="Park J."/>
            <person name="Pisabarro A.G."/>
            <person name="Riley R."/>
            <person name="Rosling A."/>
            <person name="Salamov A."/>
            <person name="Schmidt O."/>
            <person name="Schmutz J."/>
            <person name="Skrede I."/>
            <person name="Stenlid J."/>
            <person name="Wiebenga A."/>
            <person name="Xie X."/>
            <person name="Kuees U."/>
            <person name="Hibbett D.S."/>
            <person name="Hoffmeister D."/>
            <person name="Hoegberg N."/>
            <person name="Martin F."/>
            <person name="Grigoriev I.V."/>
            <person name="Watkinson S.C."/>
        </authorList>
    </citation>
    <scope>NUCLEOTIDE SEQUENCE [LARGE SCALE GENOMIC DNA]</scope>
    <source>
        <strain evidence="2">S7.9</strain>
    </source>
</reference>
<evidence type="ECO:0000313" key="1">
    <source>
        <dbReference type="EMBL" id="EGO30888.1"/>
    </source>
</evidence>
<sequence>MDIDNNITVTKMLMPPPSSVLTQKSLPQPSFLTAISKARNKKYNIDFIQVDASLENLKDTYLQSAIERVWEVWRAAGGPLLKGKGTSFIVDPVLSPMNPPSVSDYHLWPGSPSSSSNIFLQQLFPSTLTSAALELSGLSVLASVAAVTPSAGPTATAESESPSGEQQADLDIFKKDDLIEWMKNHKVPLPSLK</sequence>
<organism evidence="2">
    <name type="scientific">Serpula lacrymans var. lacrymans (strain S7.9)</name>
    <name type="common">Dry rot fungus</name>
    <dbReference type="NCBI Taxonomy" id="578457"/>
    <lineage>
        <taxon>Eukaryota</taxon>
        <taxon>Fungi</taxon>
        <taxon>Dikarya</taxon>
        <taxon>Basidiomycota</taxon>
        <taxon>Agaricomycotina</taxon>
        <taxon>Agaricomycetes</taxon>
        <taxon>Agaricomycetidae</taxon>
        <taxon>Boletales</taxon>
        <taxon>Coniophorineae</taxon>
        <taxon>Serpulaceae</taxon>
        <taxon>Serpula</taxon>
    </lineage>
</organism>
<gene>
    <name evidence="1" type="ORF">SERLADRAFT_404863</name>
</gene>
<dbReference type="RefSeq" id="XP_007312772.1">
    <property type="nucleotide sequence ID" value="XM_007312710.1"/>
</dbReference>
<accession>F8NFP8</accession>
<dbReference type="Proteomes" id="UP000008064">
    <property type="component" value="Unassembled WGS sequence"/>
</dbReference>
<proteinExistence type="predicted"/>
<dbReference type="AlphaFoldDB" id="F8NFP8"/>
<evidence type="ECO:0000313" key="2">
    <source>
        <dbReference type="Proteomes" id="UP000008064"/>
    </source>
</evidence>
<dbReference type="OrthoDB" id="3227833at2759"/>
<dbReference type="KEGG" id="sla:SERLADRAFT_404863"/>